<dbReference type="EMBL" id="PFFY01000117">
    <property type="protein sequence ID" value="PIW33829.1"/>
    <property type="molecule type" value="Genomic_DNA"/>
</dbReference>
<reference evidence="2" key="1">
    <citation type="submission" date="2017-09" db="EMBL/GenBank/DDBJ databases">
        <title>Depth-based differentiation of microbial function through sediment-hosted aquifers and enrichment of novel symbionts in the deep terrestrial subsurface.</title>
        <authorList>
            <person name="Probst A.J."/>
            <person name="Ladd B."/>
            <person name="Jarett J.K."/>
            <person name="Geller-Mcgrath D.E."/>
            <person name="Sieber C.M.K."/>
            <person name="Emerson J.B."/>
            <person name="Anantharaman K."/>
            <person name="Thomas B.C."/>
            <person name="Malmstrom R."/>
            <person name="Stieglmeier M."/>
            <person name="Klingl A."/>
            <person name="Woyke T."/>
            <person name="Ryan C.M."/>
            <person name="Banfield J.F."/>
        </authorList>
    </citation>
    <scope>NUCLEOTIDE SEQUENCE [LARGE SCALE GENOMIC DNA]</scope>
</reference>
<proteinExistence type="predicted"/>
<organism evidence="1 2">
    <name type="scientific">bacterium (Candidatus Ratteibacteria) CG15_BIG_FIL_POST_REV_8_21_14_020_41_12</name>
    <dbReference type="NCBI Taxonomy" id="2014291"/>
    <lineage>
        <taxon>Bacteria</taxon>
        <taxon>Candidatus Ratteibacteria</taxon>
    </lineage>
</organism>
<evidence type="ECO:0000313" key="1">
    <source>
        <dbReference type="EMBL" id="PIW33829.1"/>
    </source>
</evidence>
<sequence>MKVVSAKVLDKRHLELIRPISKHPGESIQIFIPSKDEENRLWRKAAKEHFLKFYDINDAIYDKL</sequence>
<comment type="caution">
    <text evidence="1">The sequence shown here is derived from an EMBL/GenBank/DDBJ whole genome shotgun (WGS) entry which is preliminary data.</text>
</comment>
<gene>
    <name evidence="1" type="ORF">COW28_02495</name>
</gene>
<dbReference type="Proteomes" id="UP000230025">
    <property type="component" value="Unassembled WGS sequence"/>
</dbReference>
<accession>A0A2M7GZD5</accession>
<name>A0A2M7GZD5_9BACT</name>
<evidence type="ECO:0000313" key="2">
    <source>
        <dbReference type="Proteomes" id="UP000230025"/>
    </source>
</evidence>
<protein>
    <submittedName>
        <fullName evidence="1">Uncharacterized protein</fullName>
    </submittedName>
</protein>
<dbReference type="AlphaFoldDB" id="A0A2M7GZD5"/>